<proteinExistence type="predicted"/>
<evidence type="ECO:0000313" key="1">
    <source>
        <dbReference type="EMBL" id="TGY81091.1"/>
    </source>
</evidence>
<gene>
    <name evidence="1" type="ORF">E5331_01535</name>
</gene>
<sequence length="352" mass="38950">MAFSSYTGVGVTALAGAVPHTVIDNYRYTDYFPADQVREVVDKVGIYERRFADKDTCSSDLCFAAAQRLIDDNDIDRSEIDLLIFISQTPDYRMPATSVLLQHRLGLPNSTVAFDINLGCSAFIYGLNVVYALMSGGNYRKALLLDGETRSKVYSPKDRRSAFLFGDGGVAALIERDEKFGRSYFSLNSDGSRGDLIKINAGGYRMPSSAETVKEKVVDEYGNIRSEEQGYMMGGDVFNFVIREIPKDIKKTLEYSGKTVADFNYFIFHQANNFINSYLAKKLKLDTARIPSTIEKYGNTSSVSVPLTIADQLKGKLEGENTLLLSAFGVGMTWATAVVPFVNLNISDIVEV</sequence>
<dbReference type="Proteomes" id="UP000306319">
    <property type="component" value="Unassembled WGS sequence"/>
</dbReference>
<dbReference type="EMBL" id="SRYB01000001">
    <property type="protein sequence ID" value="TGY81091.1"/>
    <property type="molecule type" value="Genomic_DNA"/>
</dbReference>
<organism evidence="1 2">
    <name type="scientific">Lepagella muris</name>
    <dbReference type="NCBI Taxonomy" id="3032870"/>
    <lineage>
        <taxon>Bacteria</taxon>
        <taxon>Pseudomonadati</taxon>
        <taxon>Bacteroidota</taxon>
        <taxon>Bacteroidia</taxon>
        <taxon>Bacteroidales</taxon>
        <taxon>Muribaculaceae</taxon>
        <taxon>Lepagella</taxon>
    </lineage>
</organism>
<name>A0AC61RMM6_9BACT</name>
<protein>
    <submittedName>
        <fullName evidence="1">Ketoacyl-ACP synthase III</fullName>
    </submittedName>
</protein>
<comment type="caution">
    <text evidence="1">The sequence shown here is derived from an EMBL/GenBank/DDBJ whole genome shotgun (WGS) entry which is preliminary data.</text>
</comment>
<keyword evidence="2" id="KW-1185">Reference proteome</keyword>
<reference evidence="1" key="1">
    <citation type="submission" date="2019-04" db="EMBL/GenBank/DDBJ databases">
        <title>Microbes associate with the intestines of laboratory mice.</title>
        <authorList>
            <person name="Navarre W."/>
            <person name="Wong E."/>
            <person name="Huang K."/>
            <person name="Tropini C."/>
            <person name="Ng K."/>
            <person name="Yu B."/>
        </authorList>
    </citation>
    <scope>NUCLEOTIDE SEQUENCE</scope>
    <source>
        <strain evidence="1">NM04_E33</strain>
    </source>
</reference>
<accession>A0AC61RMM6</accession>
<evidence type="ECO:0000313" key="2">
    <source>
        <dbReference type="Proteomes" id="UP000306319"/>
    </source>
</evidence>